<feature type="chain" id="PRO_5024467971" description="Non-specific lipid-transfer protein" evidence="5">
    <location>
        <begin position="25"/>
        <end position="116"/>
    </location>
</feature>
<evidence type="ECO:0000313" key="8">
    <source>
        <dbReference type="Proteomes" id="UP000243459"/>
    </source>
</evidence>
<dbReference type="SMART" id="SM00499">
    <property type="entry name" value="AAI"/>
    <property type="match status" value="1"/>
</dbReference>
<dbReference type="InterPro" id="IPR016140">
    <property type="entry name" value="Bifunc_inhib/LTP/seed_store"/>
</dbReference>
<keyword evidence="3" id="KW-1015">Disulfide bond</keyword>
<reference evidence="8" key="1">
    <citation type="journal article" date="2017" name="Nat. Commun.">
        <title>The asparagus genome sheds light on the origin and evolution of a young Y chromosome.</title>
        <authorList>
            <person name="Harkess A."/>
            <person name="Zhou J."/>
            <person name="Xu C."/>
            <person name="Bowers J.E."/>
            <person name="Van der Hulst R."/>
            <person name="Ayyampalayam S."/>
            <person name="Mercati F."/>
            <person name="Riccardi P."/>
            <person name="McKain M.R."/>
            <person name="Kakrana A."/>
            <person name="Tang H."/>
            <person name="Ray J."/>
            <person name="Groenendijk J."/>
            <person name="Arikit S."/>
            <person name="Mathioni S.M."/>
            <person name="Nakano M."/>
            <person name="Shan H."/>
            <person name="Telgmann-Rauber A."/>
            <person name="Kanno A."/>
            <person name="Yue Z."/>
            <person name="Chen H."/>
            <person name="Li W."/>
            <person name="Chen Y."/>
            <person name="Xu X."/>
            <person name="Zhang Y."/>
            <person name="Luo S."/>
            <person name="Chen H."/>
            <person name="Gao J."/>
            <person name="Mao Z."/>
            <person name="Pires J.C."/>
            <person name="Luo M."/>
            <person name="Kudrna D."/>
            <person name="Wing R.A."/>
            <person name="Meyers B.C."/>
            <person name="Yi K."/>
            <person name="Kong H."/>
            <person name="Lavrijsen P."/>
            <person name="Sunseri F."/>
            <person name="Falavigna A."/>
            <person name="Ye Y."/>
            <person name="Leebens-Mack J.H."/>
            <person name="Chen G."/>
        </authorList>
    </citation>
    <scope>NUCLEOTIDE SEQUENCE [LARGE SCALE GENOMIC DNA]</scope>
    <source>
        <strain evidence="8">cv. DH0086</strain>
    </source>
</reference>
<evidence type="ECO:0000313" key="7">
    <source>
        <dbReference type="EMBL" id="ONK77204.1"/>
    </source>
</evidence>
<keyword evidence="8" id="KW-1185">Reference proteome</keyword>
<comment type="function">
    <text evidence="4">Plant non-specific lipid-transfer proteins transfer phospholipids as well as galactolipids across membranes. May play a role in wax or cutin deposition in the cell walls of expanding epidermal cells and certain secretory tissues.</text>
</comment>
<keyword evidence="5" id="KW-0732">Signal</keyword>
<organism evidence="7 8">
    <name type="scientific">Asparagus officinalis</name>
    <name type="common">Garden asparagus</name>
    <dbReference type="NCBI Taxonomy" id="4686"/>
    <lineage>
        <taxon>Eukaryota</taxon>
        <taxon>Viridiplantae</taxon>
        <taxon>Streptophyta</taxon>
        <taxon>Embryophyta</taxon>
        <taxon>Tracheophyta</taxon>
        <taxon>Spermatophyta</taxon>
        <taxon>Magnoliopsida</taxon>
        <taxon>Liliopsida</taxon>
        <taxon>Asparagales</taxon>
        <taxon>Asparagaceae</taxon>
        <taxon>Asparagoideae</taxon>
        <taxon>Asparagus</taxon>
    </lineage>
</organism>
<accession>A0A5P1FGL3</accession>
<dbReference type="Gramene" id="ONK77204">
    <property type="protein sequence ID" value="ONK77204"/>
    <property type="gene ID" value="A4U43_C02F4160"/>
</dbReference>
<feature type="signal peptide" evidence="5">
    <location>
        <begin position="1"/>
        <end position="24"/>
    </location>
</feature>
<evidence type="ECO:0000256" key="2">
    <source>
        <dbReference type="ARBA" id="ARBA00022448"/>
    </source>
</evidence>
<comment type="similarity">
    <text evidence="1 4">Belongs to the plant LTP family.</text>
</comment>
<feature type="domain" description="Bifunctional inhibitor/plant lipid transfer protein/seed storage helical" evidence="6">
    <location>
        <begin position="28"/>
        <end position="112"/>
    </location>
</feature>
<keyword evidence="4" id="KW-0446">Lipid-binding</keyword>
<evidence type="ECO:0000259" key="6">
    <source>
        <dbReference type="SMART" id="SM00499"/>
    </source>
</evidence>
<dbReference type="OMA" id="KLAWVMV"/>
<dbReference type="OrthoDB" id="770678at2759"/>
<name>A0A5P1FGL3_ASPOF</name>
<sequence>MARSAALFAILFAFAWSAAPYAEGAITCGAVDSKIGPCVSYVMGKGPLPAGCCSGIRSLNSMAKSTPDRQQACNCLKSAAAKLPGLKVPLAAGLPGKCGVSLPYSISTSINCATVH</sequence>
<dbReference type="SUPFAM" id="SSF47699">
    <property type="entry name" value="Bifunctional inhibitor/lipid-transfer protein/seed storage 2S albumin"/>
    <property type="match status" value="1"/>
</dbReference>
<evidence type="ECO:0000256" key="1">
    <source>
        <dbReference type="ARBA" id="ARBA00009748"/>
    </source>
</evidence>
<dbReference type="PROSITE" id="PS00597">
    <property type="entry name" value="PLANT_LTP"/>
    <property type="match status" value="1"/>
</dbReference>
<dbReference type="PRINTS" id="PR00382">
    <property type="entry name" value="LIPIDTRNSFER"/>
</dbReference>
<dbReference type="InterPro" id="IPR036312">
    <property type="entry name" value="Bifun_inhib/LTP/seed_sf"/>
</dbReference>
<gene>
    <name evidence="7" type="ORF">A4U43_C02F4160</name>
</gene>
<dbReference type="AlphaFoldDB" id="A0A5P1FGL3"/>
<keyword evidence="2 4" id="KW-0813">Transport</keyword>
<evidence type="ECO:0000256" key="4">
    <source>
        <dbReference type="RuleBase" id="RU000628"/>
    </source>
</evidence>
<dbReference type="EMBL" id="CM007382">
    <property type="protein sequence ID" value="ONK77204.1"/>
    <property type="molecule type" value="Genomic_DNA"/>
</dbReference>
<dbReference type="PANTHER" id="PTHR33076">
    <property type="entry name" value="NON-SPECIFIC LIPID-TRANSFER PROTEIN 2-RELATED"/>
    <property type="match status" value="1"/>
</dbReference>
<protein>
    <recommendedName>
        <fullName evidence="4">Non-specific lipid-transfer protein</fullName>
    </recommendedName>
</protein>
<dbReference type="CDD" id="cd01960">
    <property type="entry name" value="nsLTP1"/>
    <property type="match status" value="1"/>
</dbReference>
<evidence type="ECO:0000256" key="5">
    <source>
        <dbReference type="SAM" id="SignalP"/>
    </source>
</evidence>
<dbReference type="InterPro" id="IPR000528">
    <property type="entry name" value="Plant_nsLTP"/>
</dbReference>
<dbReference type="FunFam" id="1.10.110.10:FF:000002">
    <property type="entry name" value="Non-specific lipid-transfer protein"/>
    <property type="match status" value="1"/>
</dbReference>
<dbReference type="Gene3D" id="1.10.110.10">
    <property type="entry name" value="Plant lipid-transfer and hydrophobic proteins"/>
    <property type="match status" value="1"/>
</dbReference>
<dbReference type="Proteomes" id="UP000243459">
    <property type="component" value="Chromosome 2"/>
</dbReference>
<evidence type="ECO:0000256" key="3">
    <source>
        <dbReference type="ARBA" id="ARBA00023157"/>
    </source>
</evidence>
<proteinExistence type="inferred from homology"/>
<dbReference type="Pfam" id="PF00234">
    <property type="entry name" value="Tryp_alpha_amyl"/>
    <property type="match status" value="1"/>
</dbReference>
<dbReference type="GO" id="GO:0008289">
    <property type="term" value="F:lipid binding"/>
    <property type="evidence" value="ECO:0007669"/>
    <property type="project" value="UniProtKB-KW"/>
</dbReference>
<dbReference type="GO" id="GO:0006869">
    <property type="term" value="P:lipid transport"/>
    <property type="evidence" value="ECO:0007669"/>
    <property type="project" value="InterPro"/>
</dbReference>